<evidence type="ECO:0000313" key="1">
    <source>
        <dbReference type="EMBL" id="MXP28384.1"/>
    </source>
</evidence>
<sequence length="293" mass="32470">MGRIADLLKAAADDDDFPVKEFENGDMTYIIKEVDKDDGDDTVTILLESADKNAPNTRYVNHAAKTKRDFNKQKDEGGGHSAHIVISLTPEATGDNVYLGLVEKVPNFPEHRVRSVLNTAIRLLCQEDNHFLYKMPGGSKREIPFVPHLDFHGHASYALQTDLEKGAINSITLVEPDTAKPLGQGKYFSGVEKYMKVKMLRKPKSGQVLSTIRAAAKSQSKDYSQIRISFKPESGGRSTHVDLDADSGKLISEGYVKTKHFGGITPPITTSAVDHFVPHLVSRMKHELIKERS</sequence>
<organism evidence="1 2">
    <name type="scientific">Qipengyuania algicida</name>
    <dbReference type="NCBI Taxonomy" id="1836209"/>
    <lineage>
        <taxon>Bacteria</taxon>
        <taxon>Pseudomonadati</taxon>
        <taxon>Pseudomonadota</taxon>
        <taxon>Alphaproteobacteria</taxon>
        <taxon>Sphingomonadales</taxon>
        <taxon>Erythrobacteraceae</taxon>
        <taxon>Qipengyuania</taxon>
    </lineage>
</organism>
<name>A0A845AFI4_9SPHN</name>
<dbReference type="OrthoDB" id="8478837at2"/>
<dbReference type="EMBL" id="WTYA01000004">
    <property type="protein sequence ID" value="MXP28384.1"/>
    <property type="molecule type" value="Genomic_DNA"/>
</dbReference>
<dbReference type="RefSeq" id="WP_160752696.1">
    <property type="nucleotide sequence ID" value="NZ_WTYA01000004.1"/>
</dbReference>
<dbReference type="AlphaFoldDB" id="A0A845AFI4"/>
<reference evidence="1 2" key="1">
    <citation type="submission" date="2019-12" db="EMBL/GenBank/DDBJ databases">
        <title>Genomic-based taxomic classification of the family Erythrobacteraceae.</title>
        <authorList>
            <person name="Xu L."/>
        </authorList>
    </citation>
    <scope>NUCLEOTIDE SEQUENCE [LARGE SCALE GENOMIC DNA]</scope>
    <source>
        <strain evidence="1 2">KEMB 9005-328</strain>
    </source>
</reference>
<evidence type="ECO:0000313" key="2">
    <source>
        <dbReference type="Proteomes" id="UP000439780"/>
    </source>
</evidence>
<keyword evidence="2" id="KW-1185">Reference proteome</keyword>
<proteinExistence type="predicted"/>
<gene>
    <name evidence="1" type="ORF">GRI58_06055</name>
</gene>
<accession>A0A845AFI4</accession>
<comment type="caution">
    <text evidence="1">The sequence shown here is derived from an EMBL/GenBank/DDBJ whole genome shotgun (WGS) entry which is preliminary data.</text>
</comment>
<protein>
    <submittedName>
        <fullName evidence="1">Uncharacterized protein</fullName>
    </submittedName>
</protein>
<dbReference type="Proteomes" id="UP000439780">
    <property type="component" value="Unassembled WGS sequence"/>
</dbReference>